<reference evidence="1" key="1">
    <citation type="submission" date="2021-08" db="EMBL/GenBank/DDBJ databases">
        <authorList>
            <person name="Stevens D.C."/>
        </authorList>
    </citation>
    <scope>NUCLEOTIDE SEQUENCE</scope>
    <source>
        <strain evidence="1">DSM 53165</strain>
    </source>
</reference>
<evidence type="ECO:0000313" key="2">
    <source>
        <dbReference type="Proteomes" id="UP001139031"/>
    </source>
</evidence>
<keyword evidence="2" id="KW-1185">Reference proteome</keyword>
<gene>
    <name evidence="1" type="ORF">K7C98_20835</name>
</gene>
<comment type="caution">
    <text evidence="1">The sequence shown here is derived from an EMBL/GenBank/DDBJ whole genome shotgun (WGS) entry which is preliminary data.</text>
</comment>
<organism evidence="1 2">
    <name type="scientific">Nannocystis pusilla</name>
    <dbReference type="NCBI Taxonomy" id="889268"/>
    <lineage>
        <taxon>Bacteria</taxon>
        <taxon>Pseudomonadati</taxon>
        <taxon>Myxococcota</taxon>
        <taxon>Polyangia</taxon>
        <taxon>Nannocystales</taxon>
        <taxon>Nannocystaceae</taxon>
        <taxon>Nannocystis</taxon>
    </lineage>
</organism>
<accession>A0ABS7TU11</accession>
<protein>
    <submittedName>
        <fullName evidence="1">Uncharacterized protein</fullName>
    </submittedName>
</protein>
<dbReference type="Proteomes" id="UP001139031">
    <property type="component" value="Unassembled WGS sequence"/>
</dbReference>
<name>A0ABS7TU11_9BACT</name>
<dbReference type="EMBL" id="JAIRAU010000027">
    <property type="protein sequence ID" value="MBZ5711694.1"/>
    <property type="molecule type" value="Genomic_DNA"/>
</dbReference>
<dbReference type="RefSeq" id="WP_224193455.1">
    <property type="nucleotide sequence ID" value="NZ_JAIRAU010000027.1"/>
</dbReference>
<proteinExistence type="predicted"/>
<evidence type="ECO:0000313" key="1">
    <source>
        <dbReference type="EMBL" id="MBZ5711694.1"/>
    </source>
</evidence>
<sequence length="73" mass="7570">MSLGCAAAVLAERGAGHDAALVGEGVARVCVDNAARRAPQKKCSRAPIKRREVDTRQSAARALVGRAIALPHP</sequence>